<reference evidence="1" key="1">
    <citation type="journal article" date="2021" name="Proc. Natl. Acad. Sci. U.S.A.">
        <title>A Catalog of Tens of Thousands of Viruses from Human Metagenomes Reveals Hidden Associations with Chronic Diseases.</title>
        <authorList>
            <person name="Tisza M.J."/>
            <person name="Buck C.B."/>
        </authorList>
    </citation>
    <scope>NUCLEOTIDE SEQUENCE</scope>
    <source>
        <strain evidence="1">Ct0yq10</strain>
    </source>
</reference>
<sequence>MELFVTDDELDRGANCLKTMWGRDNVVEIVRHHVGVIKGMAETMCYMQGKTMPYNVPPLADFIDNLCQSILGTDKYYIYAAHPTIENTILKCHKGPSLHGHVMNPVSAIMQVYRDKDGLCWYISDKPFESHALKPFTIYNKGNGYFEYYGPNAPLGSDYYIEEFKEW</sequence>
<protein>
    <submittedName>
        <fullName evidence="1">Uncharacterized protein</fullName>
    </submittedName>
</protein>
<dbReference type="EMBL" id="BK014951">
    <property type="protein sequence ID" value="DAD84055.1"/>
    <property type="molecule type" value="Genomic_DNA"/>
</dbReference>
<organism evidence="1">
    <name type="scientific">Siphoviridae sp. ct0yq10</name>
    <dbReference type="NCBI Taxonomy" id="2826270"/>
    <lineage>
        <taxon>Viruses</taxon>
        <taxon>Duplodnaviria</taxon>
        <taxon>Heunggongvirae</taxon>
        <taxon>Uroviricota</taxon>
        <taxon>Caudoviricetes</taxon>
    </lineage>
</organism>
<accession>A0A8S5MPS3</accession>
<name>A0A8S5MPS3_9CAUD</name>
<proteinExistence type="predicted"/>
<evidence type="ECO:0000313" key="1">
    <source>
        <dbReference type="EMBL" id="DAD84055.1"/>
    </source>
</evidence>